<protein>
    <recommendedName>
        <fullName evidence="4">Acyltransferase 3 domain-containing protein</fullName>
    </recommendedName>
</protein>
<feature type="transmembrane region" description="Helical" evidence="1">
    <location>
        <begin position="49"/>
        <end position="75"/>
    </location>
</feature>
<feature type="transmembrane region" description="Helical" evidence="1">
    <location>
        <begin position="87"/>
        <end position="106"/>
    </location>
</feature>
<accession>A0A0G1VFY9</accession>
<dbReference type="EMBL" id="LCPW01000022">
    <property type="protein sequence ID" value="KKW05381.1"/>
    <property type="molecule type" value="Genomic_DNA"/>
</dbReference>
<evidence type="ECO:0000256" key="1">
    <source>
        <dbReference type="SAM" id="Phobius"/>
    </source>
</evidence>
<proteinExistence type="predicted"/>
<sequence length="280" mass="31893">MRRLRKGELNTALTIKRLGALLLGYYFVASWLTSIWEGGILNLKEFLQIIFFINLPSYTEFLPTFVFFGLLLLAFQKPIQKLLKQPVMAALVGVLIYALASYLYQLPWNFPAGDVLKGLLVGLDGLNRWGILSYFPVFLWGTTWGSHFDPADQTGKLKYLLFFAGVVGFFALIKSGYLSERWPPSIAYLLWGLSYSFGVLVLWPGIEKFKKLAQFGIYLGRNAFDYFIWHTIIIISSVAFLIPYRSWSEIPVLLSLAVVLTLIAGIIPLRLRLLKYLTNL</sequence>
<feature type="transmembrane region" description="Helical" evidence="1">
    <location>
        <begin position="21"/>
        <end position="43"/>
    </location>
</feature>
<name>A0A0G1VFY9_9BACT</name>
<evidence type="ECO:0000313" key="3">
    <source>
        <dbReference type="Proteomes" id="UP000034119"/>
    </source>
</evidence>
<evidence type="ECO:0000313" key="2">
    <source>
        <dbReference type="EMBL" id="KKW05381.1"/>
    </source>
</evidence>
<keyword evidence="1" id="KW-0812">Transmembrane</keyword>
<feature type="transmembrane region" description="Helical" evidence="1">
    <location>
        <begin position="250"/>
        <end position="271"/>
    </location>
</feature>
<reference evidence="2 3" key="1">
    <citation type="journal article" date="2015" name="Nature">
        <title>rRNA introns, odd ribosomes, and small enigmatic genomes across a large radiation of phyla.</title>
        <authorList>
            <person name="Brown C.T."/>
            <person name="Hug L.A."/>
            <person name="Thomas B.C."/>
            <person name="Sharon I."/>
            <person name="Castelle C.J."/>
            <person name="Singh A."/>
            <person name="Wilkins M.J."/>
            <person name="Williams K.H."/>
            <person name="Banfield J.F."/>
        </authorList>
    </citation>
    <scope>NUCLEOTIDE SEQUENCE [LARGE SCALE GENOMIC DNA]</scope>
</reference>
<comment type="caution">
    <text evidence="2">The sequence shown here is derived from an EMBL/GenBank/DDBJ whole genome shotgun (WGS) entry which is preliminary data.</text>
</comment>
<dbReference type="STRING" id="1618342.UY40_C0022G0021"/>
<feature type="transmembrane region" description="Helical" evidence="1">
    <location>
        <begin position="157"/>
        <end position="173"/>
    </location>
</feature>
<dbReference type="Proteomes" id="UP000034119">
    <property type="component" value="Unassembled WGS sequence"/>
</dbReference>
<feature type="transmembrane region" description="Helical" evidence="1">
    <location>
        <begin position="185"/>
        <end position="206"/>
    </location>
</feature>
<dbReference type="AlphaFoldDB" id="A0A0G1VFY9"/>
<evidence type="ECO:0008006" key="4">
    <source>
        <dbReference type="Google" id="ProtNLM"/>
    </source>
</evidence>
<organism evidence="2 3">
    <name type="scientific">candidate division CPR1 bacterium GW2011_GWC1_49_13</name>
    <dbReference type="NCBI Taxonomy" id="1618342"/>
    <lineage>
        <taxon>Bacteria</taxon>
        <taxon>candidate division CPR1</taxon>
    </lineage>
</organism>
<feature type="transmembrane region" description="Helical" evidence="1">
    <location>
        <begin position="226"/>
        <end position="244"/>
    </location>
</feature>
<gene>
    <name evidence="2" type="ORF">UY40_C0022G0021</name>
</gene>
<keyword evidence="1" id="KW-1133">Transmembrane helix</keyword>
<feature type="transmembrane region" description="Helical" evidence="1">
    <location>
        <begin position="126"/>
        <end position="145"/>
    </location>
</feature>
<keyword evidence="1" id="KW-0472">Membrane</keyword>